<proteinExistence type="inferred from homology"/>
<comment type="similarity">
    <text evidence="1">Belongs to the ABC transporter superfamily.</text>
</comment>
<dbReference type="InterPro" id="IPR017871">
    <property type="entry name" value="ABC_transporter-like_CS"/>
</dbReference>
<reference evidence="6" key="2">
    <citation type="journal article" date="2021" name="Microbiome">
        <title>Successional dynamics and alternative stable states in a saline activated sludge microbial community over 9 years.</title>
        <authorList>
            <person name="Wang Y."/>
            <person name="Ye J."/>
            <person name="Ju F."/>
            <person name="Liu L."/>
            <person name="Boyd J.A."/>
            <person name="Deng Y."/>
            <person name="Parks D.H."/>
            <person name="Jiang X."/>
            <person name="Yin X."/>
            <person name="Woodcroft B.J."/>
            <person name="Tyson G.W."/>
            <person name="Hugenholtz P."/>
            <person name="Polz M.F."/>
            <person name="Zhang T."/>
        </authorList>
    </citation>
    <scope>NUCLEOTIDE SEQUENCE</scope>
    <source>
        <strain evidence="6">HKST-UBA02</strain>
    </source>
</reference>
<dbReference type="Pfam" id="PF00005">
    <property type="entry name" value="ABC_tran"/>
    <property type="match status" value="1"/>
</dbReference>
<dbReference type="CDD" id="cd03230">
    <property type="entry name" value="ABC_DR_subfamily_A"/>
    <property type="match status" value="1"/>
</dbReference>
<dbReference type="InterPro" id="IPR003439">
    <property type="entry name" value="ABC_transporter-like_ATP-bd"/>
</dbReference>
<evidence type="ECO:0000256" key="2">
    <source>
        <dbReference type="ARBA" id="ARBA00022448"/>
    </source>
</evidence>
<dbReference type="SUPFAM" id="SSF52540">
    <property type="entry name" value="P-loop containing nucleoside triphosphate hydrolases"/>
    <property type="match status" value="1"/>
</dbReference>
<evidence type="ECO:0000256" key="4">
    <source>
        <dbReference type="ARBA" id="ARBA00022840"/>
    </source>
</evidence>
<dbReference type="SMART" id="SM00382">
    <property type="entry name" value="AAA"/>
    <property type="match status" value="1"/>
</dbReference>
<dbReference type="Gene3D" id="3.40.50.300">
    <property type="entry name" value="P-loop containing nucleotide triphosphate hydrolases"/>
    <property type="match status" value="1"/>
</dbReference>
<dbReference type="EMBL" id="JAGQHS010000077">
    <property type="protein sequence ID" value="MCA9757020.1"/>
    <property type="molecule type" value="Genomic_DNA"/>
</dbReference>
<sequence>MSRMEYVIALHRLEKVYRPSVFRRPVQALRGLDMDVRAGETYGFLGLNGAGKTTTFKLILGLLRPTGGEGWIFGRPLGDRRALSRLGFLPELPAYYPYLTGGEVLRMARDLSGVPRDDARDKGLLEELGIGFAWSRPTRRLSKGQLQRVGLAQALVHGPELLILDEPMSGLDPVARGLVKDRLRAEREAGRTIVLSTHVLADVEALADRIGLVSEGRLIRSGRTEELLSGSVREVRIEGSGDVNDDVLQGTPDGSILVPGEPWRVLLRRPEPYQVDGCLRRIIQHGGTVLGVETRREDLEAVFVRTMEQAALPEEEERCAS</sequence>
<keyword evidence="3" id="KW-0547">Nucleotide-binding</keyword>
<dbReference type="PROSITE" id="PS00211">
    <property type="entry name" value="ABC_TRANSPORTER_1"/>
    <property type="match status" value="1"/>
</dbReference>
<dbReference type="GO" id="GO:0016887">
    <property type="term" value="F:ATP hydrolysis activity"/>
    <property type="evidence" value="ECO:0007669"/>
    <property type="project" value="InterPro"/>
</dbReference>
<evidence type="ECO:0000256" key="1">
    <source>
        <dbReference type="ARBA" id="ARBA00005417"/>
    </source>
</evidence>
<reference evidence="6" key="1">
    <citation type="submission" date="2020-04" db="EMBL/GenBank/DDBJ databases">
        <authorList>
            <person name="Zhang T."/>
        </authorList>
    </citation>
    <scope>NUCLEOTIDE SEQUENCE</scope>
    <source>
        <strain evidence="6">HKST-UBA02</strain>
    </source>
</reference>
<protein>
    <submittedName>
        <fullName evidence="6">ABC transporter ATP-binding protein</fullName>
    </submittedName>
</protein>
<keyword evidence="2" id="KW-0813">Transport</keyword>
<gene>
    <name evidence="6" type="ORF">KDA27_14545</name>
</gene>
<evidence type="ECO:0000256" key="3">
    <source>
        <dbReference type="ARBA" id="ARBA00022741"/>
    </source>
</evidence>
<keyword evidence="4 6" id="KW-0067">ATP-binding</keyword>
<evidence type="ECO:0000313" key="7">
    <source>
        <dbReference type="Proteomes" id="UP000739538"/>
    </source>
</evidence>
<evidence type="ECO:0000259" key="5">
    <source>
        <dbReference type="PROSITE" id="PS50893"/>
    </source>
</evidence>
<organism evidence="6 7">
    <name type="scientific">Eiseniibacteriota bacterium</name>
    <dbReference type="NCBI Taxonomy" id="2212470"/>
    <lineage>
        <taxon>Bacteria</taxon>
        <taxon>Candidatus Eiseniibacteriota</taxon>
    </lineage>
</organism>
<dbReference type="PANTHER" id="PTHR43335">
    <property type="entry name" value="ABC TRANSPORTER, ATP-BINDING PROTEIN"/>
    <property type="match status" value="1"/>
</dbReference>
<dbReference type="GO" id="GO:0005524">
    <property type="term" value="F:ATP binding"/>
    <property type="evidence" value="ECO:0007669"/>
    <property type="project" value="UniProtKB-KW"/>
</dbReference>
<dbReference type="InterPro" id="IPR003593">
    <property type="entry name" value="AAA+_ATPase"/>
</dbReference>
<evidence type="ECO:0000313" key="6">
    <source>
        <dbReference type="EMBL" id="MCA9757020.1"/>
    </source>
</evidence>
<dbReference type="PROSITE" id="PS50893">
    <property type="entry name" value="ABC_TRANSPORTER_2"/>
    <property type="match status" value="1"/>
</dbReference>
<dbReference type="InterPro" id="IPR027417">
    <property type="entry name" value="P-loop_NTPase"/>
</dbReference>
<feature type="domain" description="ABC transporter" evidence="5">
    <location>
        <begin position="11"/>
        <end position="240"/>
    </location>
</feature>
<accession>A0A956NGK0</accession>
<name>A0A956NGK0_UNCEI</name>
<comment type="caution">
    <text evidence="6">The sequence shown here is derived from an EMBL/GenBank/DDBJ whole genome shotgun (WGS) entry which is preliminary data.</text>
</comment>
<dbReference type="Proteomes" id="UP000739538">
    <property type="component" value="Unassembled WGS sequence"/>
</dbReference>
<dbReference type="AlphaFoldDB" id="A0A956NGK0"/>